<keyword evidence="12 18" id="KW-1133">Transmembrane helix</keyword>
<evidence type="ECO:0000256" key="14">
    <source>
        <dbReference type="ARBA" id="ARBA00023075"/>
    </source>
</evidence>
<evidence type="ECO:0000256" key="9">
    <source>
        <dbReference type="ARBA" id="ARBA00022792"/>
    </source>
</evidence>
<feature type="transmembrane region" description="Helical" evidence="18">
    <location>
        <begin position="234"/>
        <end position="257"/>
    </location>
</feature>
<comment type="function">
    <text evidence="18">Core subunit of the mitochondrial membrane respiratory chain NADH dehydrogenase (Complex I) which catalyzes electron transfer from NADH through the respiratory chain, using ubiquinone as an electron acceptor. Essential for the catalytic activity and assembly of complex I.</text>
</comment>
<evidence type="ECO:0000256" key="15">
    <source>
        <dbReference type="ARBA" id="ARBA00023128"/>
    </source>
</evidence>
<feature type="transmembrane region" description="Helical" evidence="18">
    <location>
        <begin position="193"/>
        <end position="214"/>
    </location>
</feature>
<feature type="transmembrane region" description="Helical" evidence="18">
    <location>
        <begin position="118"/>
        <end position="141"/>
    </location>
</feature>
<reference evidence="20" key="1">
    <citation type="submission" date="2017-03" db="EMBL/GenBank/DDBJ databases">
        <title>The mitochondrial genome sequencing and phylogenetic analysis of Cerambycidae species (Insecta: Coleoptera).</title>
        <authorList>
            <person name="Yang J."/>
        </authorList>
    </citation>
    <scope>NUCLEOTIDE SEQUENCE</scope>
</reference>
<protein>
    <recommendedName>
        <fullName evidence="5 18">NADH-ubiquinone oxidoreductase chain 2</fullName>
        <ecNumber evidence="4 18">7.1.1.2</ecNumber>
    </recommendedName>
</protein>
<evidence type="ECO:0000256" key="16">
    <source>
        <dbReference type="ARBA" id="ARBA00023136"/>
    </source>
</evidence>
<keyword evidence="11 18" id="KW-0249">Electron transport</keyword>
<dbReference type="PANTHER" id="PTHR46552">
    <property type="entry name" value="NADH-UBIQUINONE OXIDOREDUCTASE CHAIN 2"/>
    <property type="match status" value="1"/>
</dbReference>
<keyword evidence="6" id="KW-0813">Transport</keyword>
<organism evidence="20">
    <name type="scientific">Agapanthia daurica</name>
    <dbReference type="NCBI Taxonomy" id="763897"/>
    <lineage>
        <taxon>Eukaryota</taxon>
        <taxon>Metazoa</taxon>
        <taxon>Ecdysozoa</taxon>
        <taxon>Arthropoda</taxon>
        <taxon>Hexapoda</taxon>
        <taxon>Insecta</taxon>
        <taxon>Pterygota</taxon>
        <taxon>Neoptera</taxon>
        <taxon>Endopterygota</taxon>
        <taxon>Coleoptera</taxon>
        <taxon>Polyphaga</taxon>
        <taxon>Cucujiformia</taxon>
        <taxon>Chrysomeloidea</taxon>
        <taxon>Cerambycidae</taxon>
        <taxon>Lamiinae</taxon>
        <taxon>Agapanthiini</taxon>
        <taxon>Agapanthia</taxon>
    </lineage>
</organism>
<keyword evidence="16 18" id="KW-0472">Membrane</keyword>
<feature type="transmembrane region" description="Helical" evidence="18">
    <location>
        <begin position="59"/>
        <end position="81"/>
    </location>
</feature>
<evidence type="ECO:0000256" key="11">
    <source>
        <dbReference type="ARBA" id="ARBA00022982"/>
    </source>
</evidence>
<dbReference type="InterPro" id="IPR050175">
    <property type="entry name" value="Complex_I_Subunit_2"/>
</dbReference>
<gene>
    <name evidence="20" type="primary">ND2</name>
</gene>
<evidence type="ECO:0000259" key="19">
    <source>
        <dbReference type="Pfam" id="PF00361"/>
    </source>
</evidence>
<dbReference type="GO" id="GO:0006120">
    <property type="term" value="P:mitochondrial electron transport, NADH to ubiquinone"/>
    <property type="evidence" value="ECO:0007669"/>
    <property type="project" value="InterPro"/>
</dbReference>
<evidence type="ECO:0000256" key="3">
    <source>
        <dbReference type="ARBA" id="ARBA00007012"/>
    </source>
</evidence>
<dbReference type="InterPro" id="IPR001750">
    <property type="entry name" value="ND/Mrp_TM"/>
</dbReference>
<evidence type="ECO:0000256" key="12">
    <source>
        <dbReference type="ARBA" id="ARBA00022989"/>
    </source>
</evidence>
<feature type="transmembrane region" description="Helical" evidence="18">
    <location>
        <begin position="269"/>
        <end position="289"/>
    </location>
</feature>
<keyword evidence="7 18" id="KW-0679">Respiratory chain</keyword>
<keyword evidence="14 18" id="KW-0830">Ubiquinone</keyword>
<evidence type="ECO:0000256" key="10">
    <source>
        <dbReference type="ARBA" id="ARBA00022967"/>
    </source>
</evidence>
<evidence type="ECO:0000256" key="2">
    <source>
        <dbReference type="ARBA" id="ARBA00004448"/>
    </source>
</evidence>
<keyword evidence="13 18" id="KW-0520">NAD</keyword>
<keyword evidence="10 18" id="KW-1278">Translocase</keyword>
<keyword evidence="8 18" id="KW-0812">Transmembrane</keyword>
<dbReference type="GO" id="GO:0005743">
    <property type="term" value="C:mitochondrial inner membrane"/>
    <property type="evidence" value="ECO:0007669"/>
    <property type="project" value="UniProtKB-SubCell"/>
</dbReference>
<evidence type="ECO:0000256" key="17">
    <source>
        <dbReference type="ARBA" id="ARBA00049551"/>
    </source>
</evidence>
<feature type="transmembrane region" description="Helical" evidence="18">
    <location>
        <begin position="7"/>
        <end position="27"/>
    </location>
</feature>
<name>A0A343ERL3_9CUCU</name>
<dbReference type="AlphaFoldDB" id="A0A343ERL3"/>
<feature type="transmembrane region" description="Helical" evidence="18">
    <location>
        <begin position="93"/>
        <end position="112"/>
    </location>
</feature>
<dbReference type="EMBL" id="KY773692">
    <property type="protein sequence ID" value="ASL05719.1"/>
    <property type="molecule type" value="Genomic_DNA"/>
</dbReference>
<dbReference type="EC" id="7.1.1.2" evidence="4 18"/>
<dbReference type="GO" id="GO:0008137">
    <property type="term" value="F:NADH dehydrogenase (ubiquinone) activity"/>
    <property type="evidence" value="ECO:0007669"/>
    <property type="project" value="UniProtKB-EC"/>
</dbReference>
<evidence type="ECO:0000256" key="6">
    <source>
        <dbReference type="ARBA" id="ARBA00022448"/>
    </source>
</evidence>
<sequence>MIKYYKILFFMCMVSGTFIAISSYSWFSMWMGLEINLLSLIPLLNSKENSYPTEAALKYFVTQSLASSILLFTIVLSLNLNEFFSQNFLTFDLMLSSALLIKLGAAPFHMWFPEVLEGLDWMNCLILLIWQKIAPLILLFYNSRLTNFMFFIILMSSVFSGFQGLNQISLRKIMAYSSINHISWMLASMLNSLSIWIFYFFVYSIISLNIILILNQLNLYYFKQLFNLFHQNKILKILFMLNFLSLGGLPPFLGFYPKWLVVNNLVSNHLISVSIVLIITTLITLYFYLRLTFSTLSINHAETLVYSPKKVSFSIIMFNFISLAGLLFCSLTFNFN</sequence>
<comment type="function">
    <text evidence="1">Core subunit of the mitochondrial membrane respiratory chain NADH dehydrogenase (Complex I) that is believed to belong to the minimal assembly required for catalysis. Complex I functions in the transfer of electrons from NADH to the respiratory chain. The immediate electron acceptor for the enzyme is believed to be ubiquinone.</text>
</comment>
<dbReference type="PRINTS" id="PR01436">
    <property type="entry name" value="NADHDHGNASE2"/>
</dbReference>
<feature type="transmembrane region" description="Helical" evidence="18">
    <location>
        <begin position="310"/>
        <end position="333"/>
    </location>
</feature>
<feature type="domain" description="NADH:quinone oxidoreductase/Mrp antiporter transmembrane" evidence="19">
    <location>
        <begin position="23"/>
        <end position="284"/>
    </location>
</feature>
<geneLocation type="mitochondrion" evidence="20"/>
<evidence type="ECO:0000256" key="5">
    <source>
        <dbReference type="ARBA" id="ARBA00021008"/>
    </source>
</evidence>
<dbReference type="Pfam" id="PF00361">
    <property type="entry name" value="Proton_antipo_M"/>
    <property type="match status" value="1"/>
</dbReference>
<evidence type="ECO:0000256" key="4">
    <source>
        <dbReference type="ARBA" id="ARBA00012944"/>
    </source>
</evidence>
<dbReference type="InterPro" id="IPR003917">
    <property type="entry name" value="NADH_UbQ_OxRdtase_chain2"/>
</dbReference>
<accession>A0A343ERL3</accession>
<proteinExistence type="inferred from homology"/>
<evidence type="ECO:0000256" key="1">
    <source>
        <dbReference type="ARBA" id="ARBA00003257"/>
    </source>
</evidence>
<keyword evidence="9 18" id="KW-0999">Mitochondrion inner membrane</keyword>
<comment type="subcellular location">
    <subcellularLocation>
        <location evidence="2 18">Mitochondrion inner membrane</location>
        <topology evidence="2 18">Multi-pass membrane protein</topology>
    </subcellularLocation>
</comment>
<comment type="similarity">
    <text evidence="3 18">Belongs to the complex I subunit 2 family.</text>
</comment>
<keyword evidence="15 18" id="KW-0496">Mitochondrion</keyword>
<evidence type="ECO:0000256" key="8">
    <source>
        <dbReference type="ARBA" id="ARBA00022692"/>
    </source>
</evidence>
<evidence type="ECO:0000313" key="20">
    <source>
        <dbReference type="EMBL" id="ASL05719.1"/>
    </source>
</evidence>
<evidence type="ECO:0000256" key="7">
    <source>
        <dbReference type="ARBA" id="ARBA00022660"/>
    </source>
</evidence>
<evidence type="ECO:0000256" key="13">
    <source>
        <dbReference type="ARBA" id="ARBA00023027"/>
    </source>
</evidence>
<dbReference type="PANTHER" id="PTHR46552:SF1">
    <property type="entry name" value="NADH-UBIQUINONE OXIDOREDUCTASE CHAIN 2"/>
    <property type="match status" value="1"/>
</dbReference>
<evidence type="ECO:0000256" key="18">
    <source>
        <dbReference type="RuleBase" id="RU003403"/>
    </source>
</evidence>
<comment type="catalytic activity">
    <reaction evidence="17 18">
        <text>a ubiquinone + NADH + 5 H(+)(in) = a ubiquinol + NAD(+) + 4 H(+)(out)</text>
        <dbReference type="Rhea" id="RHEA:29091"/>
        <dbReference type="Rhea" id="RHEA-COMP:9565"/>
        <dbReference type="Rhea" id="RHEA-COMP:9566"/>
        <dbReference type="ChEBI" id="CHEBI:15378"/>
        <dbReference type="ChEBI" id="CHEBI:16389"/>
        <dbReference type="ChEBI" id="CHEBI:17976"/>
        <dbReference type="ChEBI" id="CHEBI:57540"/>
        <dbReference type="ChEBI" id="CHEBI:57945"/>
        <dbReference type="EC" id="7.1.1.2"/>
    </reaction>
</comment>
<feature type="transmembrane region" description="Helical" evidence="18">
    <location>
        <begin position="148"/>
        <end position="165"/>
    </location>
</feature>